<reference evidence="2" key="1">
    <citation type="journal article" date="2020" name="Nat. Commun.">
        <title>Genome assembly of wild tea tree DASZ reveals pedigree and selection history of tea varieties.</title>
        <authorList>
            <person name="Zhang W."/>
            <person name="Zhang Y."/>
            <person name="Qiu H."/>
            <person name="Guo Y."/>
            <person name="Wan H."/>
            <person name="Zhang X."/>
            <person name="Scossa F."/>
            <person name="Alseekh S."/>
            <person name="Zhang Q."/>
            <person name="Wang P."/>
            <person name="Xu L."/>
            <person name="Schmidt M.H."/>
            <person name="Jia X."/>
            <person name="Li D."/>
            <person name="Zhu A."/>
            <person name="Guo F."/>
            <person name="Chen W."/>
            <person name="Ni D."/>
            <person name="Usadel B."/>
            <person name="Fernie A.R."/>
            <person name="Wen W."/>
        </authorList>
    </citation>
    <scope>NUCLEOTIDE SEQUENCE [LARGE SCALE GENOMIC DNA]</scope>
    <source>
        <strain evidence="2">cv. G240</strain>
    </source>
</reference>
<dbReference type="Proteomes" id="UP000593564">
    <property type="component" value="Unassembled WGS sequence"/>
</dbReference>
<comment type="caution">
    <text evidence="1">The sequence shown here is derived from an EMBL/GenBank/DDBJ whole genome shotgun (WGS) entry which is preliminary data.</text>
</comment>
<reference evidence="1 2" key="2">
    <citation type="submission" date="2020-07" db="EMBL/GenBank/DDBJ databases">
        <title>Genome assembly of wild tea tree DASZ reveals pedigree and selection history of tea varieties.</title>
        <authorList>
            <person name="Zhang W."/>
        </authorList>
    </citation>
    <scope>NUCLEOTIDE SEQUENCE [LARGE SCALE GENOMIC DNA]</scope>
    <source>
        <strain evidence="2">cv. G240</strain>
        <tissue evidence="1">Leaf</tissue>
    </source>
</reference>
<sequence length="66" mass="7171">MAATFASTVVIDLHDRTLLLFTDLHDWTLVWDVERSPSGPLLKQPPAAIGLATLCKVLGDLSTILL</sequence>
<evidence type="ECO:0000313" key="2">
    <source>
        <dbReference type="Proteomes" id="UP000593564"/>
    </source>
</evidence>
<dbReference type="EMBL" id="JACBKZ010000001">
    <property type="protein sequence ID" value="KAF5960884.1"/>
    <property type="molecule type" value="Genomic_DNA"/>
</dbReference>
<keyword evidence="2" id="KW-1185">Reference proteome</keyword>
<dbReference type="AlphaFoldDB" id="A0A7J7I909"/>
<accession>A0A7J7I909</accession>
<name>A0A7J7I909_CAMSI</name>
<gene>
    <name evidence="1" type="ORF">HYC85_002093</name>
</gene>
<organism evidence="1 2">
    <name type="scientific">Camellia sinensis</name>
    <name type="common">Tea plant</name>
    <name type="synonym">Thea sinensis</name>
    <dbReference type="NCBI Taxonomy" id="4442"/>
    <lineage>
        <taxon>Eukaryota</taxon>
        <taxon>Viridiplantae</taxon>
        <taxon>Streptophyta</taxon>
        <taxon>Embryophyta</taxon>
        <taxon>Tracheophyta</taxon>
        <taxon>Spermatophyta</taxon>
        <taxon>Magnoliopsida</taxon>
        <taxon>eudicotyledons</taxon>
        <taxon>Gunneridae</taxon>
        <taxon>Pentapetalae</taxon>
        <taxon>asterids</taxon>
        <taxon>Ericales</taxon>
        <taxon>Theaceae</taxon>
        <taxon>Camellia</taxon>
    </lineage>
</organism>
<evidence type="ECO:0000313" key="1">
    <source>
        <dbReference type="EMBL" id="KAF5960884.1"/>
    </source>
</evidence>
<protein>
    <submittedName>
        <fullName evidence="1">Uncharacterized protein</fullName>
    </submittedName>
</protein>
<proteinExistence type="predicted"/>